<accession>A0A4Y1RU62</accession>
<feature type="region of interest" description="Disordered" evidence="1">
    <location>
        <begin position="207"/>
        <end position="233"/>
    </location>
</feature>
<feature type="non-terminal residue" evidence="3">
    <location>
        <position position="1"/>
    </location>
</feature>
<dbReference type="EMBL" id="AP019303">
    <property type="protein sequence ID" value="BBH07899.1"/>
    <property type="molecule type" value="Genomic_DNA"/>
</dbReference>
<organism evidence="3">
    <name type="scientific">Prunus dulcis</name>
    <name type="common">Almond</name>
    <name type="synonym">Amygdalus dulcis</name>
    <dbReference type="NCBI Taxonomy" id="3755"/>
    <lineage>
        <taxon>Eukaryota</taxon>
        <taxon>Viridiplantae</taxon>
        <taxon>Streptophyta</taxon>
        <taxon>Embryophyta</taxon>
        <taxon>Tracheophyta</taxon>
        <taxon>Spermatophyta</taxon>
        <taxon>Magnoliopsida</taxon>
        <taxon>eudicotyledons</taxon>
        <taxon>Gunneridae</taxon>
        <taxon>Pentapetalae</taxon>
        <taxon>rosids</taxon>
        <taxon>fabids</taxon>
        <taxon>Rosales</taxon>
        <taxon>Rosaceae</taxon>
        <taxon>Amygdaloideae</taxon>
        <taxon>Amygdaleae</taxon>
        <taxon>Prunus</taxon>
    </lineage>
</organism>
<dbReference type="AlphaFoldDB" id="A0A4Y1RU62"/>
<evidence type="ECO:0000256" key="1">
    <source>
        <dbReference type="SAM" id="MobiDB-lite"/>
    </source>
</evidence>
<sequence length="381" mass="42636">QSREFASLWVSFYENSVVPQLYRCSRKQVKSFNERAEAACLCDLSLSLGNPILIYVPKSEFGRLTSANAEMQQPSDIADSGITIHARILIKKLGSNWVLGLIHLAYHHMLSICLLKCYTHVGYAMVVLHFLILILATIWAFETMVVVSFSRVAAQFFLFKKPLRQWRELCIRVLIISLDGSASRSFVIFIISRDSFGRGIEGLEAVSRPSRHHPATRSPAPVPSKPQLARRLFPTNPSPAHAGSWPESAIVAVGCVRTFSSNISLISSPNLSSEAPGVRLIHRRDPREVQLARTSSRRRTKETTRAISLAPDPPLKCRSSLGGSVEISAKVRRNLIKKRAKRSFVPDIRQVSDTHRSRLGAQIARKFCITALVTEKEYGYM</sequence>
<feature type="transmembrane region" description="Helical" evidence="2">
    <location>
        <begin position="97"/>
        <end position="121"/>
    </location>
</feature>
<evidence type="ECO:0000313" key="3">
    <source>
        <dbReference type="EMBL" id="BBH07899.1"/>
    </source>
</evidence>
<evidence type="ECO:0000256" key="2">
    <source>
        <dbReference type="SAM" id="Phobius"/>
    </source>
</evidence>
<proteinExistence type="predicted"/>
<keyword evidence="2" id="KW-1133">Transmembrane helix</keyword>
<protein>
    <submittedName>
        <fullName evidence="3">Uncharacterized protein</fullName>
    </submittedName>
</protein>
<gene>
    <name evidence="3" type="ORF">Prudu_019950</name>
</gene>
<feature type="transmembrane region" description="Helical" evidence="2">
    <location>
        <begin position="169"/>
        <end position="191"/>
    </location>
</feature>
<reference evidence="3" key="1">
    <citation type="journal article" date="2019" name="Science">
        <title>Mutation of a bHLH transcription factor allowed almond domestication.</title>
        <authorList>
            <person name="Sanchez-Perez R."/>
            <person name="Pavan S."/>
            <person name="Mazzeo R."/>
            <person name="Moldovan C."/>
            <person name="Aiese Cigliano R."/>
            <person name="Del Cueto J."/>
            <person name="Ricciardi F."/>
            <person name="Lotti C."/>
            <person name="Ricciardi L."/>
            <person name="Dicenta F."/>
            <person name="Lopez-Marques R.L."/>
            <person name="Lindberg Moller B."/>
        </authorList>
    </citation>
    <scope>NUCLEOTIDE SEQUENCE</scope>
</reference>
<feature type="transmembrane region" description="Helical" evidence="2">
    <location>
        <begin position="127"/>
        <end position="149"/>
    </location>
</feature>
<keyword evidence="2" id="KW-0472">Membrane</keyword>
<name>A0A4Y1RU62_PRUDU</name>
<keyword evidence="2" id="KW-0812">Transmembrane</keyword>